<dbReference type="RefSeq" id="XP_029225834.1">
    <property type="nucleotide sequence ID" value="XM_029374069.1"/>
</dbReference>
<dbReference type="Proteomes" id="UP000284403">
    <property type="component" value="Unassembled WGS sequence"/>
</dbReference>
<accession>A0A3R7KIN7</accession>
<feature type="chain" id="PRO_5018685133" evidence="2">
    <location>
        <begin position="18"/>
        <end position="342"/>
    </location>
</feature>
<keyword evidence="4" id="KW-1185">Reference proteome</keyword>
<gene>
    <name evidence="3" type="ORF">Tco025E_07202</name>
</gene>
<feature type="region of interest" description="Disordered" evidence="1">
    <location>
        <begin position="83"/>
        <end position="315"/>
    </location>
</feature>
<sequence length="342" mass="33630">MAGRVLLVCALCVLCCAAGVDVGHCTESNWRDLRAARWRELLLWECEYEFRNETDEKKTASIANCKREVEGNISAVFGSAGLESRQDVPPAGHSAAGGGGGGGLTGEAQQRQQEAQLPRATEGQREDVKAPVARPPPPPPAPQRVETAKEAAGRLPGTNGGAAAASGPAQVTSTDGAARPPAQPSAPTRGGANAAGSRGEGHTAGAAEGTPPSQDAAQTKATQPDDSAASQTTGAQETTPTGLVAKSGTATAVDASPPTDEADESGRAAGLQGASDSTEAPAAAGGEVSTTPSATGATATNATKAAPGGSGGDGSTAAFHCASRLAIFLSVACAAAAAMLAA</sequence>
<dbReference type="EMBL" id="MKKU01000539">
    <property type="protein sequence ID" value="RNF08353.1"/>
    <property type="molecule type" value="Genomic_DNA"/>
</dbReference>
<feature type="compositionally biased region" description="Pro residues" evidence="1">
    <location>
        <begin position="133"/>
        <end position="142"/>
    </location>
</feature>
<evidence type="ECO:0000313" key="4">
    <source>
        <dbReference type="Proteomes" id="UP000284403"/>
    </source>
</evidence>
<feature type="compositionally biased region" description="Low complexity" evidence="1">
    <location>
        <begin position="290"/>
        <end position="306"/>
    </location>
</feature>
<feature type="signal peptide" evidence="2">
    <location>
        <begin position="1"/>
        <end position="17"/>
    </location>
</feature>
<organism evidence="3 4">
    <name type="scientific">Trypanosoma conorhini</name>
    <dbReference type="NCBI Taxonomy" id="83891"/>
    <lineage>
        <taxon>Eukaryota</taxon>
        <taxon>Discoba</taxon>
        <taxon>Euglenozoa</taxon>
        <taxon>Kinetoplastea</taxon>
        <taxon>Metakinetoplastina</taxon>
        <taxon>Trypanosomatida</taxon>
        <taxon>Trypanosomatidae</taxon>
        <taxon>Trypanosoma</taxon>
    </lineage>
</organism>
<dbReference type="AlphaFoldDB" id="A0A3R7KIN7"/>
<reference evidence="3 4" key="1">
    <citation type="journal article" date="2018" name="BMC Genomics">
        <title>Genomic comparison of Trypanosoma conorhini and Trypanosoma rangeli to Trypanosoma cruzi strains of high and low virulence.</title>
        <authorList>
            <person name="Bradwell K.R."/>
            <person name="Koparde V.N."/>
            <person name="Matveyev A.V."/>
            <person name="Serrano M.G."/>
            <person name="Alves J.M."/>
            <person name="Parikh H."/>
            <person name="Huang B."/>
            <person name="Lee V."/>
            <person name="Espinosa-Alvarez O."/>
            <person name="Ortiz P.A."/>
            <person name="Costa-Martins A.G."/>
            <person name="Teixeira M.M."/>
            <person name="Buck G.A."/>
        </authorList>
    </citation>
    <scope>NUCLEOTIDE SEQUENCE [LARGE SCALE GENOMIC DNA]</scope>
    <source>
        <strain evidence="3 4">025E</strain>
    </source>
</reference>
<evidence type="ECO:0000256" key="2">
    <source>
        <dbReference type="SAM" id="SignalP"/>
    </source>
</evidence>
<name>A0A3R7KIN7_9TRYP</name>
<comment type="caution">
    <text evidence="3">The sequence shown here is derived from an EMBL/GenBank/DDBJ whole genome shotgun (WGS) entry which is preliminary data.</text>
</comment>
<feature type="compositionally biased region" description="Polar residues" evidence="1">
    <location>
        <begin position="211"/>
        <end position="241"/>
    </location>
</feature>
<evidence type="ECO:0000256" key="1">
    <source>
        <dbReference type="SAM" id="MobiDB-lite"/>
    </source>
</evidence>
<proteinExistence type="predicted"/>
<protein>
    <submittedName>
        <fullName evidence="3">Mucin-associated surface protein (MASP)</fullName>
    </submittedName>
</protein>
<keyword evidence="2" id="KW-0732">Signal</keyword>
<feature type="compositionally biased region" description="Gly residues" evidence="1">
    <location>
        <begin position="95"/>
        <end position="105"/>
    </location>
</feature>
<dbReference type="GeneID" id="40320813"/>
<evidence type="ECO:0000313" key="3">
    <source>
        <dbReference type="EMBL" id="RNF08353.1"/>
    </source>
</evidence>